<organism evidence="2 3">
    <name type="scientific">Edwardsiella anguillarum ET080813</name>
    <dbReference type="NCBI Taxonomy" id="667120"/>
    <lineage>
        <taxon>Bacteria</taxon>
        <taxon>Pseudomonadati</taxon>
        <taxon>Pseudomonadota</taxon>
        <taxon>Gammaproteobacteria</taxon>
        <taxon>Enterobacterales</taxon>
        <taxon>Hafniaceae</taxon>
        <taxon>Edwardsiella</taxon>
    </lineage>
</organism>
<proteinExistence type="predicted"/>
<sequence length="70" mass="8185">MNNPLFTLHRIFTLYHNEIINKKPEVNSVNSKTEKNFLSPHASPKRTDPERAKITKVKSRLFTLHQLITT</sequence>
<evidence type="ECO:0000313" key="3">
    <source>
        <dbReference type="Proteomes" id="UP000028681"/>
    </source>
</evidence>
<protein>
    <submittedName>
        <fullName evidence="2">Uncharacterized protein</fullName>
    </submittedName>
</protein>
<accession>A0A076LFU2</accession>
<name>A0A076LFU2_9GAMM</name>
<gene>
    <name evidence="2" type="ORF">ETEE_0923</name>
</gene>
<feature type="region of interest" description="Disordered" evidence="1">
    <location>
        <begin position="26"/>
        <end position="51"/>
    </location>
</feature>
<evidence type="ECO:0000256" key="1">
    <source>
        <dbReference type="SAM" id="MobiDB-lite"/>
    </source>
</evidence>
<dbReference type="EMBL" id="CP006664">
    <property type="protein sequence ID" value="AIJ07390.1"/>
    <property type="molecule type" value="Genomic_DNA"/>
</dbReference>
<evidence type="ECO:0000313" key="2">
    <source>
        <dbReference type="EMBL" id="AIJ07390.1"/>
    </source>
</evidence>
<dbReference type="KEGG" id="ete:ETEE_0923"/>
<dbReference type="HOGENOM" id="CLU_2751382_0_0_6"/>
<dbReference type="AlphaFoldDB" id="A0A076LFU2"/>
<reference evidence="2 3" key="1">
    <citation type="journal article" date="2012" name="PLoS ONE">
        <title>Edwardsiella comparative phylogenomics reveal the new intra/inter-species taxonomic relationships, virulence evolution and niche adaptation mechanisms.</title>
        <authorList>
            <person name="Yang M."/>
            <person name="Lv Y."/>
            <person name="Xiao J."/>
            <person name="Wu H."/>
            <person name="Zheng H."/>
            <person name="Liu Q."/>
            <person name="Zhang Y."/>
            <person name="Wang Q."/>
        </authorList>
    </citation>
    <scope>NUCLEOTIDE SEQUENCE [LARGE SCALE GENOMIC DNA]</scope>
    <source>
        <strain evidence="3">080813</strain>
    </source>
</reference>
<dbReference type="Proteomes" id="UP000028681">
    <property type="component" value="Chromosome"/>
</dbReference>